<feature type="non-terminal residue" evidence="2">
    <location>
        <position position="114"/>
    </location>
</feature>
<proteinExistence type="predicted"/>
<accession>A0AAD9FFC9</accession>
<reference evidence="2" key="1">
    <citation type="submission" date="2023-04" db="EMBL/GenBank/DDBJ databases">
        <title>Chromosome-level genome of Chaenocephalus aceratus.</title>
        <authorList>
            <person name="Park H."/>
        </authorList>
    </citation>
    <scope>NUCLEOTIDE SEQUENCE</scope>
    <source>
        <strain evidence="2">DE</strain>
        <tissue evidence="2">Muscle</tissue>
    </source>
</reference>
<protein>
    <submittedName>
        <fullName evidence="2">Mediator of RNA polymerase II transcription subunit 16</fullName>
    </submittedName>
</protein>
<comment type="caution">
    <text evidence="2">The sequence shown here is derived from an EMBL/GenBank/DDBJ whole genome shotgun (WGS) entry which is preliminary data.</text>
</comment>
<feature type="region of interest" description="Disordered" evidence="1">
    <location>
        <begin position="1"/>
        <end position="45"/>
    </location>
</feature>
<gene>
    <name evidence="2" type="ORF">KUDE01_001409</name>
</gene>
<sequence length="114" mass="12445">QPRQWDPSSSQPPGPSSPLSLFTTKPKGSRCKGPGTQKNGGGENKIQYSKTQPQVGLVSQGGNLSSSLVTLGPGWKWQCVALWRQECDGVSGEIQLHERLSLLDLTEQWKKNKT</sequence>
<dbReference type="EMBL" id="JASDAP010000007">
    <property type="protein sequence ID" value="KAK1900622.1"/>
    <property type="molecule type" value="Genomic_DNA"/>
</dbReference>
<feature type="non-terminal residue" evidence="2">
    <location>
        <position position="1"/>
    </location>
</feature>
<name>A0AAD9FFC9_DISEL</name>
<dbReference type="Proteomes" id="UP001228049">
    <property type="component" value="Unassembled WGS sequence"/>
</dbReference>
<evidence type="ECO:0000313" key="2">
    <source>
        <dbReference type="EMBL" id="KAK1900622.1"/>
    </source>
</evidence>
<organism evidence="2 3">
    <name type="scientific">Dissostichus eleginoides</name>
    <name type="common">Patagonian toothfish</name>
    <name type="synonym">Dissostichus amissus</name>
    <dbReference type="NCBI Taxonomy" id="100907"/>
    <lineage>
        <taxon>Eukaryota</taxon>
        <taxon>Metazoa</taxon>
        <taxon>Chordata</taxon>
        <taxon>Craniata</taxon>
        <taxon>Vertebrata</taxon>
        <taxon>Euteleostomi</taxon>
        <taxon>Actinopterygii</taxon>
        <taxon>Neopterygii</taxon>
        <taxon>Teleostei</taxon>
        <taxon>Neoteleostei</taxon>
        <taxon>Acanthomorphata</taxon>
        <taxon>Eupercaria</taxon>
        <taxon>Perciformes</taxon>
        <taxon>Notothenioidei</taxon>
        <taxon>Nototheniidae</taxon>
        <taxon>Dissostichus</taxon>
    </lineage>
</organism>
<evidence type="ECO:0000313" key="3">
    <source>
        <dbReference type="Proteomes" id="UP001228049"/>
    </source>
</evidence>
<keyword evidence="3" id="KW-1185">Reference proteome</keyword>
<evidence type="ECO:0000256" key="1">
    <source>
        <dbReference type="SAM" id="MobiDB-lite"/>
    </source>
</evidence>
<dbReference type="AlphaFoldDB" id="A0AAD9FFC9"/>